<proteinExistence type="predicted"/>
<keyword evidence="3 5" id="KW-0067">ATP-binding</keyword>
<dbReference type="CDD" id="cd03219">
    <property type="entry name" value="ABC_Mj1267_LivG_branched"/>
    <property type="match status" value="1"/>
</dbReference>
<dbReference type="GO" id="GO:0005524">
    <property type="term" value="F:ATP binding"/>
    <property type="evidence" value="ECO:0007669"/>
    <property type="project" value="UniProtKB-KW"/>
</dbReference>
<comment type="caution">
    <text evidence="5">The sequence shown here is derived from an EMBL/GenBank/DDBJ whole genome shotgun (WGS) entry which is preliminary data.</text>
</comment>
<gene>
    <name evidence="5" type="ORF">AB2B41_09255</name>
</gene>
<dbReference type="Proteomes" id="UP001556098">
    <property type="component" value="Unassembled WGS sequence"/>
</dbReference>
<dbReference type="Gene3D" id="3.40.50.300">
    <property type="entry name" value="P-loop containing nucleotide triphosphate hydrolases"/>
    <property type="match status" value="1"/>
</dbReference>
<evidence type="ECO:0000256" key="3">
    <source>
        <dbReference type="ARBA" id="ARBA00022840"/>
    </source>
</evidence>
<sequence length="258" mass="27651">MSGGHPILSTRDLSCSFGALRAVDGVSLDIERGTMTGLIGPNGAGKTTFFNLLAGALKPTGGSVHFDGQDVTGMSPDRLFHLGLTRTFQIPRPFCRLSVLENLLLTPPRQSGETITGAVFRRGRMRAEERKMREKAMGILDFMTLADLADHPAGKISGGQTKLLELARALMGDPALILLDEPAAGVNPSLTNILIDRIEALNRQGLTFFIIEHDMDFVMRHCAPVIALAEGRVVFHGSAEEAQADEGLLDAYLGTGVA</sequence>
<accession>A0ABV3RLE3</accession>
<dbReference type="PROSITE" id="PS50893">
    <property type="entry name" value="ABC_TRANSPORTER_2"/>
    <property type="match status" value="1"/>
</dbReference>
<dbReference type="SMART" id="SM00382">
    <property type="entry name" value="AAA"/>
    <property type="match status" value="1"/>
</dbReference>
<dbReference type="PANTHER" id="PTHR45772">
    <property type="entry name" value="CONSERVED COMPONENT OF ABC TRANSPORTER FOR NATURAL AMINO ACIDS-RELATED"/>
    <property type="match status" value="1"/>
</dbReference>
<organism evidence="5 6">
    <name type="scientific">Sulfitobacter sediminis</name>
    <dbReference type="NCBI Taxonomy" id="3234186"/>
    <lineage>
        <taxon>Bacteria</taxon>
        <taxon>Pseudomonadati</taxon>
        <taxon>Pseudomonadota</taxon>
        <taxon>Alphaproteobacteria</taxon>
        <taxon>Rhodobacterales</taxon>
        <taxon>Roseobacteraceae</taxon>
        <taxon>Sulfitobacter</taxon>
    </lineage>
</organism>
<name>A0ABV3RLE3_9RHOB</name>
<dbReference type="RefSeq" id="WP_367877488.1">
    <property type="nucleotide sequence ID" value="NZ_JBFNXX010000005.1"/>
</dbReference>
<dbReference type="PANTHER" id="PTHR45772:SF9">
    <property type="entry name" value="CONSERVED COMPONENT OF ABC TRANSPORTER FOR NATURAL AMINO ACIDS"/>
    <property type="match status" value="1"/>
</dbReference>
<dbReference type="InterPro" id="IPR051120">
    <property type="entry name" value="ABC_AA/LPS_Transport"/>
</dbReference>
<evidence type="ECO:0000259" key="4">
    <source>
        <dbReference type="PROSITE" id="PS50893"/>
    </source>
</evidence>
<evidence type="ECO:0000256" key="2">
    <source>
        <dbReference type="ARBA" id="ARBA00022741"/>
    </source>
</evidence>
<protein>
    <submittedName>
        <fullName evidence="5">ABC transporter ATP-binding protein</fullName>
    </submittedName>
</protein>
<dbReference type="SUPFAM" id="SSF52540">
    <property type="entry name" value="P-loop containing nucleoside triphosphate hydrolases"/>
    <property type="match status" value="1"/>
</dbReference>
<evidence type="ECO:0000313" key="5">
    <source>
        <dbReference type="EMBL" id="MEW9919790.1"/>
    </source>
</evidence>
<keyword evidence="6" id="KW-1185">Reference proteome</keyword>
<dbReference type="EMBL" id="JBFNXX010000005">
    <property type="protein sequence ID" value="MEW9919790.1"/>
    <property type="molecule type" value="Genomic_DNA"/>
</dbReference>
<keyword evidence="1" id="KW-0813">Transport</keyword>
<reference evidence="5 6" key="1">
    <citation type="submission" date="2024-07" db="EMBL/GenBank/DDBJ databases">
        <title>Marimonas sp.nov., isolated from tidal-flat sediment.</title>
        <authorList>
            <person name="Jayan J.N."/>
            <person name="Lee S.S."/>
        </authorList>
    </citation>
    <scope>NUCLEOTIDE SEQUENCE [LARGE SCALE GENOMIC DNA]</scope>
    <source>
        <strain evidence="5 6">MJW-29</strain>
    </source>
</reference>
<evidence type="ECO:0000256" key="1">
    <source>
        <dbReference type="ARBA" id="ARBA00022448"/>
    </source>
</evidence>
<feature type="domain" description="ABC transporter" evidence="4">
    <location>
        <begin position="8"/>
        <end position="255"/>
    </location>
</feature>
<dbReference type="InterPro" id="IPR003439">
    <property type="entry name" value="ABC_transporter-like_ATP-bd"/>
</dbReference>
<dbReference type="Pfam" id="PF00005">
    <property type="entry name" value="ABC_tran"/>
    <property type="match status" value="1"/>
</dbReference>
<keyword evidence="2" id="KW-0547">Nucleotide-binding</keyword>
<evidence type="ECO:0000313" key="6">
    <source>
        <dbReference type="Proteomes" id="UP001556098"/>
    </source>
</evidence>
<dbReference type="InterPro" id="IPR027417">
    <property type="entry name" value="P-loop_NTPase"/>
</dbReference>
<dbReference type="InterPro" id="IPR003593">
    <property type="entry name" value="AAA+_ATPase"/>
</dbReference>